<dbReference type="PANTHER" id="PTHR47234:SF2">
    <property type="entry name" value="TONB-DEPENDENT RECEPTOR"/>
    <property type="match status" value="1"/>
</dbReference>
<dbReference type="SUPFAM" id="SSF56935">
    <property type="entry name" value="Porins"/>
    <property type="match status" value="1"/>
</dbReference>
<dbReference type="GO" id="GO:0009279">
    <property type="term" value="C:cell outer membrane"/>
    <property type="evidence" value="ECO:0007669"/>
    <property type="project" value="UniProtKB-SubCell"/>
</dbReference>
<gene>
    <name evidence="13" type="primary">btuB_2</name>
    <name evidence="13" type="ORF">EKJ_11740</name>
</gene>
<name>A0A3T1CH61_9SPHN</name>
<feature type="domain" description="TonB-dependent receptor-like beta-barrel" evidence="11">
    <location>
        <begin position="467"/>
        <end position="986"/>
    </location>
</feature>
<evidence type="ECO:0000256" key="9">
    <source>
        <dbReference type="RuleBase" id="RU003357"/>
    </source>
</evidence>
<dbReference type="PROSITE" id="PS52016">
    <property type="entry name" value="TONB_DEPENDENT_REC_3"/>
    <property type="match status" value="1"/>
</dbReference>
<protein>
    <submittedName>
        <fullName evidence="13">TonB-dependent receptor</fullName>
    </submittedName>
</protein>
<feature type="domain" description="TonB-dependent receptor plug" evidence="12">
    <location>
        <begin position="74"/>
        <end position="191"/>
    </location>
</feature>
<dbReference type="InterPro" id="IPR000531">
    <property type="entry name" value="Beta-barrel_TonB"/>
</dbReference>
<keyword evidence="14" id="KW-1185">Reference proteome</keyword>
<keyword evidence="2 8" id="KW-0813">Transport</keyword>
<accession>A0A3T1CH61</accession>
<dbReference type="AlphaFoldDB" id="A0A3T1CH61"/>
<dbReference type="InterPro" id="IPR036942">
    <property type="entry name" value="Beta-barrel_TonB_sf"/>
</dbReference>
<keyword evidence="10" id="KW-0732">Signal</keyword>
<dbReference type="InterPro" id="IPR037066">
    <property type="entry name" value="Plug_dom_sf"/>
</dbReference>
<comment type="subcellular location">
    <subcellularLocation>
        <location evidence="1 8">Cell outer membrane</location>
        <topology evidence="1 8">Multi-pass membrane protein</topology>
    </subcellularLocation>
</comment>
<evidence type="ECO:0000256" key="5">
    <source>
        <dbReference type="ARBA" id="ARBA00023077"/>
    </source>
</evidence>
<keyword evidence="3 8" id="KW-1134">Transmembrane beta strand</keyword>
<reference evidence="13 14" key="1">
    <citation type="submission" date="2019-01" db="EMBL/GenBank/DDBJ databases">
        <title>Complete genome sequence of Erythrobacter flavus KJ5.</title>
        <authorList>
            <person name="Kanesaki Y."/>
            <person name="Brotosudarmo T."/>
            <person name="Moriuchi R."/>
            <person name="Awai K."/>
        </authorList>
    </citation>
    <scope>NUCLEOTIDE SEQUENCE [LARGE SCALE GENOMIC DNA]</scope>
    <source>
        <strain evidence="13 14">KJ5</strain>
    </source>
</reference>
<keyword evidence="6 8" id="KW-0472">Membrane</keyword>
<evidence type="ECO:0000313" key="13">
    <source>
        <dbReference type="EMBL" id="BBI20327.1"/>
    </source>
</evidence>
<dbReference type="PANTHER" id="PTHR47234">
    <property type="match status" value="1"/>
</dbReference>
<evidence type="ECO:0000259" key="11">
    <source>
        <dbReference type="Pfam" id="PF00593"/>
    </source>
</evidence>
<dbReference type="Gene3D" id="2.170.130.10">
    <property type="entry name" value="TonB-dependent receptor, plug domain"/>
    <property type="match status" value="1"/>
</dbReference>
<dbReference type="EMBL" id="AP019389">
    <property type="protein sequence ID" value="BBI20327.1"/>
    <property type="molecule type" value="Genomic_DNA"/>
</dbReference>
<evidence type="ECO:0000256" key="7">
    <source>
        <dbReference type="ARBA" id="ARBA00023237"/>
    </source>
</evidence>
<dbReference type="Pfam" id="PF07715">
    <property type="entry name" value="Plug"/>
    <property type="match status" value="1"/>
</dbReference>
<organism evidence="13 14">
    <name type="scientific">Qipengyuania flava</name>
    <dbReference type="NCBI Taxonomy" id="192812"/>
    <lineage>
        <taxon>Bacteria</taxon>
        <taxon>Pseudomonadati</taxon>
        <taxon>Pseudomonadota</taxon>
        <taxon>Alphaproteobacteria</taxon>
        <taxon>Sphingomonadales</taxon>
        <taxon>Erythrobacteraceae</taxon>
        <taxon>Qipengyuania</taxon>
    </lineage>
</organism>
<keyword evidence="5 9" id="KW-0798">TonB box</keyword>
<feature type="signal peptide" evidence="10">
    <location>
        <begin position="1"/>
        <end position="33"/>
    </location>
</feature>
<dbReference type="RefSeq" id="WP_172603149.1">
    <property type="nucleotide sequence ID" value="NZ_AP019389.1"/>
</dbReference>
<keyword evidence="4 8" id="KW-0812">Transmembrane</keyword>
<sequence length="1020" mass="109435">MNFSKTSLAAMRAAMLGGAAVAAVFAPVSPVLAQDTTDDASCADGADSSACDSSEGVSEDAIVVSGTRIRTSEYDLANPVVAIDDEAIQNSGVTNLTDFLTEAPALAGSYNSNDGSGSNAGIGGVGLNLLDLRNLGTQRTLLLIDGRRHVAAVPGDSAVDVNSIPIDLIERVDIVTGGASAIYGADAVTGVVNFITKRDFEGYTLRAQNGISEQGDGNSRFVAVTVGTNFAGGRGNIAANFEYGHDDRLLLSQREEFGPRFRAFYDNQDDLNDDPNVPDRVLAADVNYLDSSPISAIDTDFDFLPDFLGDGSRYIPGTFLGSFFESGGSGTPVSTYGGEILPEIDRFIGNLLFSYDLTDDIRFFAEGKYARVDSASAGQPTFDFFIGVPTDNPFIPGNINDPAVNAFDPLGIVLVTGRDNLDLGRRGEDNRRETYRGVAGIEADITDTVAFEISYVYGQSDNTVRQTNTRYNDRFYAALDAVDEGEFLNGTPNGNLVCRSNLTGDATSSSQYVTGAFFFEDYPTLSFTPGANSGCVPFNLFSNQQNQAALDWINTTAVDTSTIKQQVVSAALSGDFGDGFSLWGGPIGFAVGGEYRKEESSSNPDPVNTTGLTFGNALFPETGSFDVFEGFAEMRIPIVQDQPFFYDLTANGAVRVSDYSTIGTTFTYQGGLVWAPVPDFRVRGTYAQAVRAPNIGELFAPSNQTFAFIDDPCAFDSRDNGSDTREANCIDLLQGLGLSDAEIATFTGDAGTSLPGLSTGNIDLGEETAKTLTFGAIFQPTFIPGLILSADYYDVKIEDAISTPSATTLLELCVDAVSLDNAFCDNIDRTPVGGGFDPADAGIVRGFTLQPQNVAAFSTKGIDFSARYRKQTDKLGTFNFSLVGNHLISLKTQGTPGAEIVENAGVRGDPEWQVNFDFNWTLDNINLNYGINFFDKTLRYSRATIEGDPDIVAPEYLKIDSKFVHDMQLRWTTDDNMSFYVGVNNIFDQEPDVGLTFYPVSAVGRFFYAGIRISGDQLGF</sequence>
<comment type="similarity">
    <text evidence="8 9">Belongs to the TonB-dependent receptor family.</text>
</comment>
<proteinExistence type="inferred from homology"/>
<evidence type="ECO:0000256" key="6">
    <source>
        <dbReference type="ARBA" id="ARBA00023136"/>
    </source>
</evidence>
<evidence type="ECO:0000313" key="14">
    <source>
        <dbReference type="Proteomes" id="UP000290057"/>
    </source>
</evidence>
<evidence type="ECO:0000256" key="8">
    <source>
        <dbReference type="PROSITE-ProRule" id="PRU01360"/>
    </source>
</evidence>
<keyword evidence="13" id="KW-0675">Receptor</keyword>
<dbReference type="Proteomes" id="UP000290057">
    <property type="component" value="Chromosome"/>
</dbReference>
<feature type="chain" id="PRO_5019199048" evidence="10">
    <location>
        <begin position="34"/>
        <end position="1020"/>
    </location>
</feature>
<keyword evidence="7 8" id="KW-0998">Cell outer membrane</keyword>
<dbReference type="Pfam" id="PF00593">
    <property type="entry name" value="TonB_dep_Rec_b-barrel"/>
    <property type="match status" value="1"/>
</dbReference>
<evidence type="ECO:0000259" key="12">
    <source>
        <dbReference type="Pfam" id="PF07715"/>
    </source>
</evidence>
<evidence type="ECO:0000256" key="3">
    <source>
        <dbReference type="ARBA" id="ARBA00022452"/>
    </source>
</evidence>
<dbReference type="InterPro" id="IPR039426">
    <property type="entry name" value="TonB-dep_rcpt-like"/>
</dbReference>
<dbReference type="InterPro" id="IPR012910">
    <property type="entry name" value="Plug_dom"/>
</dbReference>
<evidence type="ECO:0000256" key="1">
    <source>
        <dbReference type="ARBA" id="ARBA00004571"/>
    </source>
</evidence>
<dbReference type="Gene3D" id="2.40.170.20">
    <property type="entry name" value="TonB-dependent receptor, beta-barrel domain"/>
    <property type="match status" value="1"/>
</dbReference>
<evidence type="ECO:0000256" key="4">
    <source>
        <dbReference type="ARBA" id="ARBA00022692"/>
    </source>
</evidence>
<evidence type="ECO:0000256" key="2">
    <source>
        <dbReference type="ARBA" id="ARBA00022448"/>
    </source>
</evidence>
<evidence type="ECO:0000256" key="10">
    <source>
        <dbReference type="SAM" id="SignalP"/>
    </source>
</evidence>